<accession>A0AAV0WWX0</accession>
<dbReference type="AlphaFoldDB" id="A0AAV0WWX0"/>
<gene>
    <name evidence="2" type="ORF">MEUPH1_LOCUS15421</name>
</gene>
<protein>
    <recommendedName>
        <fullName evidence="1">UBC core domain-containing protein</fullName>
    </recommendedName>
</protein>
<dbReference type="SUPFAM" id="SSF54495">
    <property type="entry name" value="UBC-like"/>
    <property type="match status" value="1"/>
</dbReference>
<dbReference type="Proteomes" id="UP001160148">
    <property type="component" value="Unassembled WGS sequence"/>
</dbReference>
<evidence type="ECO:0000313" key="2">
    <source>
        <dbReference type="EMBL" id="CAI6360081.1"/>
    </source>
</evidence>
<reference evidence="2 3" key="1">
    <citation type="submission" date="2023-01" db="EMBL/GenBank/DDBJ databases">
        <authorList>
            <person name="Whitehead M."/>
        </authorList>
    </citation>
    <scope>NUCLEOTIDE SEQUENCE [LARGE SCALE GENOMIC DNA]</scope>
</reference>
<feature type="domain" description="UBC core" evidence="1">
    <location>
        <begin position="1"/>
        <end position="75"/>
    </location>
</feature>
<comment type="caution">
    <text evidence="2">The sequence shown here is derived from an EMBL/GenBank/DDBJ whole genome shotgun (WGS) entry which is preliminary data.</text>
</comment>
<dbReference type="InterPro" id="IPR016135">
    <property type="entry name" value="UBQ-conjugating_enzyme/RWD"/>
</dbReference>
<proteinExistence type="predicted"/>
<dbReference type="Gene3D" id="3.10.110.10">
    <property type="entry name" value="Ubiquitin Conjugating Enzyme"/>
    <property type="match status" value="1"/>
</dbReference>
<dbReference type="PANTHER" id="PTHR24067">
    <property type="entry name" value="UBIQUITIN-CONJUGATING ENZYME E2"/>
    <property type="match status" value="1"/>
</dbReference>
<dbReference type="InterPro" id="IPR050113">
    <property type="entry name" value="Ub_conjugating_enzyme"/>
</dbReference>
<name>A0AAV0WWX0_9HEMI</name>
<keyword evidence="3" id="KW-1185">Reference proteome</keyword>
<dbReference type="Pfam" id="PF00179">
    <property type="entry name" value="UQ_con"/>
    <property type="match status" value="1"/>
</dbReference>
<sequence length="77" mass="8900">MIIYDLLGTVCLSLLDVEKDWYPGITIKQLLLGIQYLLNEPFIKDPANFEAYNIYRKDSSEYSNRVRAQAKAISRAE</sequence>
<evidence type="ECO:0000313" key="3">
    <source>
        <dbReference type="Proteomes" id="UP001160148"/>
    </source>
</evidence>
<dbReference type="PROSITE" id="PS50127">
    <property type="entry name" value="UBC_2"/>
    <property type="match status" value="1"/>
</dbReference>
<evidence type="ECO:0000259" key="1">
    <source>
        <dbReference type="PROSITE" id="PS50127"/>
    </source>
</evidence>
<dbReference type="InterPro" id="IPR000608">
    <property type="entry name" value="UBC"/>
</dbReference>
<dbReference type="EMBL" id="CARXXK010000003">
    <property type="protein sequence ID" value="CAI6360081.1"/>
    <property type="molecule type" value="Genomic_DNA"/>
</dbReference>
<organism evidence="2 3">
    <name type="scientific">Macrosiphum euphorbiae</name>
    <name type="common">potato aphid</name>
    <dbReference type="NCBI Taxonomy" id="13131"/>
    <lineage>
        <taxon>Eukaryota</taxon>
        <taxon>Metazoa</taxon>
        <taxon>Ecdysozoa</taxon>
        <taxon>Arthropoda</taxon>
        <taxon>Hexapoda</taxon>
        <taxon>Insecta</taxon>
        <taxon>Pterygota</taxon>
        <taxon>Neoptera</taxon>
        <taxon>Paraneoptera</taxon>
        <taxon>Hemiptera</taxon>
        <taxon>Sternorrhyncha</taxon>
        <taxon>Aphidomorpha</taxon>
        <taxon>Aphidoidea</taxon>
        <taxon>Aphididae</taxon>
        <taxon>Macrosiphini</taxon>
        <taxon>Macrosiphum</taxon>
    </lineage>
</organism>